<dbReference type="Proteomes" id="UP000799291">
    <property type="component" value="Unassembled WGS sequence"/>
</dbReference>
<name>A0A6G1JIN7_9PLEO</name>
<keyword evidence="1" id="KW-0560">Oxidoreductase</keyword>
<sequence length="257" mass="28350">MAPQKEPDNDPVGVQRGNYARNPTGPLLLALGRLLSLPLQHFLISSHPLSILGIPRPPTSGTLTLPFLPAKWAAQPLFPFLIGILMPGALVAKQMIWMCYCNELITTPFAFFGSVADYFYEGITSLVFTGAAVNPLWHPSFVKTATAIHIAATLAELGCELHRRSFKSDPKNKGKLCTTGLWGLCRHPNFACNVIYGTAYGFAAGGPIYAMMTGGMYLSNFTLNAIPPKEEYLAKKYGEGWEKYKKEVRWKMFPGIY</sequence>
<dbReference type="AlphaFoldDB" id="A0A6G1JIN7"/>
<gene>
    <name evidence="2" type="ORF">K458DRAFT_399463</name>
</gene>
<dbReference type="InterPro" id="IPR010721">
    <property type="entry name" value="UstE-like"/>
</dbReference>
<keyword evidence="1" id="KW-0443">Lipid metabolism</keyword>
<keyword evidence="1" id="KW-0753">Steroid metabolism</keyword>
<keyword evidence="3" id="KW-1185">Reference proteome</keyword>
<dbReference type="PANTHER" id="PTHR21257:SF52">
    <property type="entry name" value="DELTA(14)-STEROL REDUCTASE TM7SF2"/>
    <property type="match status" value="1"/>
</dbReference>
<dbReference type="EMBL" id="MU005571">
    <property type="protein sequence ID" value="KAF2690080.1"/>
    <property type="molecule type" value="Genomic_DNA"/>
</dbReference>
<protein>
    <recommendedName>
        <fullName evidence="1">Delta(14)-sterol reductase</fullName>
    </recommendedName>
    <alternativeName>
        <fullName evidence="1">C-14 sterol reductase</fullName>
    </alternativeName>
    <alternativeName>
        <fullName evidence="1">Sterol C14-reductase</fullName>
    </alternativeName>
</protein>
<evidence type="ECO:0000313" key="3">
    <source>
        <dbReference type="Proteomes" id="UP000799291"/>
    </source>
</evidence>
<reference evidence="2" key="1">
    <citation type="journal article" date="2020" name="Stud. Mycol.">
        <title>101 Dothideomycetes genomes: a test case for predicting lifestyles and emergence of pathogens.</title>
        <authorList>
            <person name="Haridas S."/>
            <person name="Albert R."/>
            <person name="Binder M."/>
            <person name="Bloem J."/>
            <person name="Labutti K."/>
            <person name="Salamov A."/>
            <person name="Andreopoulos B."/>
            <person name="Baker S."/>
            <person name="Barry K."/>
            <person name="Bills G."/>
            <person name="Bluhm B."/>
            <person name="Cannon C."/>
            <person name="Castanera R."/>
            <person name="Culley D."/>
            <person name="Daum C."/>
            <person name="Ezra D."/>
            <person name="Gonzalez J."/>
            <person name="Henrissat B."/>
            <person name="Kuo A."/>
            <person name="Liang C."/>
            <person name="Lipzen A."/>
            <person name="Lutzoni F."/>
            <person name="Magnuson J."/>
            <person name="Mondo S."/>
            <person name="Nolan M."/>
            <person name="Ohm R."/>
            <person name="Pangilinan J."/>
            <person name="Park H.-J."/>
            <person name="Ramirez L."/>
            <person name="Alfaro M."/>
            <person name="Sun H."/>
            <person name="Tritt A."/>
            <person name="Yoshinaga Y."/>
            <person name="Zwiers L.-H."/>
            <person name="Turgeon B."/>
            <person name="Goodwin S."/>
            <person name="Spatafora J."/>
            <person name="Crous P."/>
            <person name="Grigoriev I."/>
        </authorList>
    </citation>
    <scope>NUCLEOTIDE SEQUENCE</scope>
    <source>
        <strain evidence="2">CBS 122367</strain>
    </source>
</reference>
<dbReference type="GO" id="GO:0006696">
    <property type="term" value="P:ergosterol biosynthetic process"/>
    <property type="evidence" value="ECO:0007669"/>
    <property type="project" value="TreeGrafter"/>
</dbReference>
<proteinExistence type="inferred from homology"/>
<evidence type="ECO:0000313" key="2">
    <source>
        <dbReference type="EMBL" id="KAF2690080.1"/>
    </source>
</evidence>
<dbReference type="Gene3D" id="1.20.120.1630">
    <property type="match status" value="1"/>
</dbReference>
<feature type="transmembrane region" description="Helical" evidence="1">
    <location>
        <begin position="72"/>
        <end position="92"/>
    </location>
</feature>
<evidence type="ECO:0000256" key="1">
    <source>
        <dbReference type="RuleBase" id="RU369120"/>
    </source>
</evidence>
<organism evidence="2 3">
    <name type="scientific">Lentithecium fluviatile CBS 122367</name>
    <dbReference type="NCBI Taxonomy" id="1168545"/>
    <lineage>
        <taxon>Eukaryota</taxon>
        <taxon>Fungi</taxon>
        <taxon>Dikarya</taxon>
        <taxon>Ascomycota</taxon>
        <taxon>Pezizomycotina</taxon>
        <taxon>Dothideomycetes</taxon>
        <taxon>Pleosporomycetidae</taxon>
        <taxon>Pleosporales</taxon>
        <taxon>Massarineae</taxon>
        <taxon>Lentitheciaceae</taxon>
        <taxon>Lentithecium</taxon>
    </lineage>
</organism>
<dbReference type="GO" id="GO:0005789">
    <property type="term" value="C:endoplasmic reticulum membrane"/>
    <property type="evidence" value="ECO:0007669"/>
    <property type="project" value="TreeGrafter"/>
</dbReference>
<comment type="similarity">
    <text evidence="1">Belongs to the ERG4/ERG24 family.</text>
</comment>
<dbReference type="PANTHER" id="PTHR21257">
    <property type="entry name" value="DELTA(14)-STEROL REDUCTASE"/>
    <property type="match status" value="1"/>
</dbReference>
<comment type="caution">
    <text evidence="1">Lacks conserved residue(s) required for the propagation of feature annotation.</text>
</comment>
<keyword evidence="1" id="KW-0756">Sterol biosynthesis</keyword>
<keyword evidence="1" id="KW-0444">Lipid biosynthesis</keyword>
<accession>A0A6G1JIN7</accession>
<dbReference type="GO" id="GO:0050613">
    <property type="term" value="F:Delta14-sterol reductase activity"/>
    <property type="evidence" value="ECO:0007669"/>
    <property type="project" value="TreeGrafter"/>
</dbReference>
<keyword evidence="1" id="KW-1207">Sterol metabolism</keyword>
<keyword evidence="1" id="KW-0812">Transmembrane</keyword>
<keyword evidence="1" id="KW-1133">Transmembrane helix</keyword>
<dbReference type="OrthoDB" id="67965at2759"/>
<keyword evidence="1" id="KW-0752">Steroid biosynthesis</keyword>
<dbReference type="Pfam" id="PF06966">
    <property type="entry name" value="DUF1295"/>
    <property type="match status" value="1"/>
</dbReference>
<keyword evidence="1" id="KW-0472">Membrane</keyword>